<feature type="compositionally biased region" description="Low complexity" evidence="1">
    <location>
        <begin position="29"/>
        <end position="38"/>
    </location>
</feature>
<name>A0ABM7QC36_9GAMM</name>
<reference evidence="3 4" key="1">
    <citation type="submission" date="2021-03" db="EMBL/GenBank/DDBJ databases">
        <title>Complete Genome Sequences of Two Lysobacter Strains Isolated from Sea Water (Lysobacter caseinilyticus) and Soil (Lysobacter helvus) in South Korea.</title>
        <authorList>
            <person name="Watanabe Y."/>
            <person name="Arakawa K."/>
        </authorList>
    </citation>
    <scope>NUCLEOTIDE SEQUENCE [LARGE SCALE GENOMIC DNA]</scope>
    <source>
        <strain evidence="3 4">D10</strain>
    </source>
</reference>
<keyword evidence="2" id="KW-0812">Transmembrane</keyword>
<protein>
    <submittedName>
        <fullName evidence="3">Uncharacterized protein</fullName>
    </submittedName>
</protein>
<sequence>MSKRLYFIYVVVVLAIVLIAGREDEDRSWGSSAGRSGWTSGGGHK</sequence>
<keyword evidence="4" id="KW-1185">Reference proteome</keyword>
<evidence type="ECO:0000313" key="4">
    <source>
        <dbReference type="Proteomes" id="UP000680514"/>
    </source>
</evidence>
<evidence type="ECO:0000256" key="1">
    <source>
        <dbReference type="SAM" id="MobiDB-lite"/>
    </source>
</evidence>
<keyword evidence="2" id="KW-1133">Transmembrane helix</keyword>
<proteinExistence type="predicted"/>
<evidence type="ECO:0000256" key="2">
    <source>
        <dbReference type="SAM" id="Phobius"/>
    </source>
</evidence>
<evidence type="ECO:0000313" key="3">
    <source>
        <dbReference type="EMBL" id="BCT95109.1"/>
    </source>
</evidence>
<gene>
    <name evidence="3" type="ORF">LYSHEL_09800</name>
</gene>
<keyword evidence="2" id="KW-0472">Membrane</keyword>
<feature type="transmembrane region" description="Helical" evidence="2">
    <location>
        <begin position="6"/>
        <end position="22"/>
    </location>
</feature>
<organism evidence="3 4">
    <name type="scientific">Lysobacter helvus</name>
    <dbReference type="NCBI Taxonomy" id="2675059"/>
    <lineage>
        <taxon>Bacteria</taxon>
        <taxon>Pseudomonadati</taxon>
        <taxon>Pseudomonadota</taxon>
        <taxon>Gammaproteobacteria</taxon>
        <taxon>Lysobacterales</taxon>
        <taxon>Lysobacteraceae</taxon>
        <taxon>Lysobacter</taxon>
    </lineage>
</organism>
<dbReference type="RefSeq" id="WP_213436287.1">
    <property type="nucleotide sequence ID" value="NZ_AP024546.1"/>
</dbReference>
<accession>A0ABM7QC36</accession>
<dbReference type="EMBL" id="AP024546">
    <property type="protein sequence ID" value="BCT95109.1"/>
    <property type="molecule type" value="Genomic_DNA"/>
</dbReference>
<dbReference type="Proteomes" id="UP000680514">
    <property type="component" value="Chromosome"/>
</dbReference>
<feature type="region of interest" description="Disordered" evidence="1">
    <location>
        <begin position="23"/>
        <end position="45"/>
    </location>
</feature>